<dbReference type="AlphaFoldDB" id="D7BW98"/>
<dbReference type="Proteomes" id="UP000000377">
    <property type="component" value="Chromosome"/>
</dbReference>
<gene>
    <name evidence="1" type="ordered locus">SBI_08690</name>
</gene>
<sequence>MFSLDHRHAGVQGLAQRSLGVLGVLGGKDVAQSAADRRSGSAERVGGEVGSHDGEVRAVYGYAHAILSEQCAQQGRALFPVGHVAGRRCQEQ</sequence>
<reference evidence="1 2" key="1">
    <citation type="journal article" date="2010" name="J. Bacteriol.">
        <title>Genome sequence of the milbemycin-producing bacterium Streptomyces bingchenggensis.</title>
        <authorList>
            <person name="Wang X.J."/>
            <person name="Yan Y.J."/>
            <person name="Zhang B."/>
            <person name="An J."/>
            <person name="Wang J.J."/>
            <person name="Tian J."/>
            <person name="Jiang L."/>
            <person name="Chen Y.H."/>
            <person name="Huang S.X."/>
            <person name="Yin M."/>
            <person name="Zhang J."/>
            <person name="Gao A.L."/>
            <person name="Liu C.X."/>
            <person name="Zhu Z.X."/>
            <person name="Xiang W.S."/>
        </authorList>
    </citation>
    <scope>NUCLEOTIDE SEQUENCE [LARGE SCALE GENOMIC DNA]</scope>
    <source>
        <strain evidence="1 2">BCW-1</strain>
    </source>
</reference>
<dbReference type="KEGG" id="sbh:SBI_08690"/>
<name>D7BW98_STRBB</name>
<dbReference type="EMBL" id="CP002047">
    <property type="protein sequence ID" value="ADI11808.1"/>
    <property type="molecule type" value="Genomic_DNA"/>
</dbReference>
<keyword evidence="2" id="KW-1185">Reference proteome</keyword>
<protein>
    <submittedName>
        <fullName evidence="1">Uncharacterized protein</fullName>
    </submittedName>
</protein>
<accession>D7BW98</accession>
<evidence type="ECO:0000313" key="1">
    <source>
        <dbReference type="EMBL" id="ADI11808.1"/>
    </source>
</evidence>
<organism evidence="1 2">
    <name type="scientific">Streptomyces bingchenggensis (strain BCW-1)</name>
    <dbReference type="NCBI Taxonomy" id="749414"/>
    <lineage>
        <taxon>Bacteria</taxon>
        <taxon>Bacillati</taxon>
        <taxon>Actinomycetota</taxon>
        <taxon>Actinomycetes</taxon>
        <taxon>Kitasatosporales</taxon>
        <taxon>Streptomycetaceae</taxon>
        <taxon>Streptomyces</taxon>
    </lineage>
</organism>
<dbReference type="HOGENOM" id="CLU_2411814_0_0_11"/>
<evidence type="ECO:0000313" key="2">
    <source>
        <dbReference type="Proteomes" id="UP000000377"/>
    </source>
</evidence>
<proteinExistence type="predicted"/>